<dbReference type="InterPro" id="IPR027417">
    <property type="entry name" value="P-loop_NTPase"/>
</dbReference>
<evidence type="ECO:0000313" key="2">
    <source>
        <dbReference type="EMBL" id="CAD8599022.1"/>
    </source>
</evidence>
<feature type="transmembrane region" description="Helical" evidence="1">
    <location>
        <begin position="329"/>
        <end position="349"/>
    </location>
</feature>
<dbReference type="CDD" id="cd00267">
    <property type="entry name" value="ABC_ATPase"/>
    <property type="match status" value="1"/>
</dbReference>
<dbReference type="Gene3D" id="3.40.50.300">
    <property type="entry name" value="P-loop containing nucleotide triphosphate hydrolases"/>
    <property type="match status" value="1"/>
</dbReference>
<feature type="transmembrane region" description="Helical" evidence="1">
    <location>
        <begin position="294"/>
        <end position="323"/>
    </location>
</feature>
<keyword evidence="1" id="KW-1133">Transmembrane helix</keyword>
<keyword evidence="1" id="KW-0472">Membrane</keyword>
<feature type="transmembrane region" description="Helical" evidence="1">
    <location>
        <begin position="361"/>
        <end position="384"/>
    </location>
</feature>
<evidence type="ECO:0000256" key="1">
    <source>
        <dbReference type="SAM" id="Phobius"/>
    </source>
</evidence>
<reference evidence="2" key="1">
    <citation type="submission" date="2021-01" db="EMBL/GenBank/DDBJ databases">
        <authorList>
            <person name="Corre E."/>
            <person name="Pelletier E."/>
            <person name="Niang G."/>
            <person name="Scheremetjew M."/>
            <person name="Finn R."/>
            <person name="Kale V."/>
            <person name="Holt S."/>
            <person name="Cochrane G."/>
            <person name="Meng A."/>
            <person name="Brown T."/>
            <person name="Cohen L."/>
        </authorList>
    </citation>
    <scope>NUCLEOTIDE SEQUENCE</scope>
    <source>
        <strain evidence="2">PLY182g</strain>
    </source>
</reference>
<gene>
    <name evidence="2" type="ORF">CPEL01642_LOCUS2352</name>
</gene>
<dbReference type="AlphaFoldDB" id="A0A7S0L154"/>
<dbReference type="EMBL" id="HBEY01004855">
    <property type="protein sequence ID" value="CAD8599022.1"/>
    <property type="molecule type" value="Transcribed_RNA"/>
</dbReference>
<feature type="transmembrane region" description="Helical" evidence="1">
    <location>
        <begin position="417"/>
        <end position="438"/>
    </location>
</feature>
<sequence length="486" mass="53867">MTLTVVVGSSGSGKTTFLEDVYKLNKCCYIRQYHTVRPYIPVAKIPRFDPAQLPFWEIYNSPHSPDGDTEKKNASYNPKVQIGGTMGGEFTPGLSGGQRKMMLFELVRQRTAHASDLLIVLDEPFAGVTDDFVPFIVERLNEMRKKHNILLVTNDHVSTLTSMADSTITVSAIDRSKIKVNGQAYNRETALYAVASGQDYKHALGSEDLWFFFDIEILSGPSIRQSLAFTIVAFALSLMSYWDSGPGSEALVLVAIQIVAFFAINPYCVSLTDWRNTMTEEASALMHSSVQMNLFLKSLVVMALLIVISIMAYICLILCIDSLDGVEMWVSMLFDSASLTLPFICFGLYSRLPIQAVQILAGFPFLFMVFFSTTFSPGAGIPVIKELRYLFARFYLWCRLPGEVGANMEGCPPYDSLVWYTVLTGCLGLILFFSFQLIRVQVLGRMKTVKAAGRRSSVAANNEFSGLQEELYGKTLQGGSLEASAA</sequence>
<proteinExistence type="predicted"/>
<feature type="transmembrane region" description="Helical" evidence="1">
    <location>
        <begin position="250"/>
        <end position="274"/>
    </location>
</feature>
<organism evidence="2">
    <name type="scientific">Coccolithus braarudii</name>
    <dbReference type="NCBI Taxonomy" id="221442"/>
    <lineage>
        <taxon>Eukaryota</taxon>
        <taxon>Haptista</taxon>
        <taxon>Haptophyta</taxon>
        <taxon>Prymnesiophyceae</taxon>
        <taxon>Coccolithales</taxon>
        <taxon>Coccolithaceae</taxon>
        <taxon>Coccolithus</taxon>
    </lineage>
</organism>
<dbReference type="SUPFAM" id="SSF52540">
    <property type="entry name" value="P-loop containing nucleoside triphosphate hydrolases"/>
    <property type="match status" value="1"/>
</dbReference>
<keyword evidence="1" id="KW-0812">Transmembrane</keyword>
<name>A0A7S0L154_9EUKA</name>
<protein>
    <recommendedName>
        <fullName evidence="3">ABC transporter domain-containing protein</fullName>
    </recommendedName>
</protein>
<evidence type="ECO:0008006" key="3">
    <source>
        <dbReference type="Google" id="ProtNLM"/>
    </source>
</evidence>
<accession>A0A7S0L154</accession>